<dbReference type="KEGG" id="zca:118356880"/>
<proteinExistence type="predicted"/>
<protein>
    <submittedName>
        <fullName evidence="3">Uncharacterized protein LOC118356880</fullName>
    </submittedName>
</protein>
<evidence type="ECO:0000256" key="1">
    <source>
        <dbReference type="SAM" id="MobiDB-lite"/>
    </source>
</evidence>
<dbReference type="Proteomes" id="UP000515165">
    <property type="component" value="Chromosome 4"/>
</dbReference>
<keyword evidence="2" id="KW-1185">Reference proteome</keyword>
<reference evidence="3" key="1">
    <citation type="submission" date="2025-08" db="UniProtKB">
        <authorList>
            <consortium name="RefSeq"/>
        </authorList>
    </citation>
    <scope>IDENTIFICATION</scope>
    <source>
        <tissue evidence="3">Blood</tissue>
    </source>
</reference>
<feature type="region of interest" description="Disordered" evidence="1">
    <location>
        <begin position="100"/>
        <end position="126"/>
    </location>
</feature>
<organism evidence="2 3">
    <name type="scientific">Zalophus californianus</name>
    <name type="common">California sealion</name>
    <dbReference type="NCBI Taxonomy" id="9704"/>
    <lineage>
        <taxon>Eukaryota</taxon>
        <taxon>Metazoa</taxon>
        <taxon>Chordata</taxon>
        <taxon>Craniata</taxon>
        <taxon>Vertebrata</taxon>
        <taxon>Euteleostomi</taxon>
        <taxon>Mammalia</taxon>
        <taxon>Eutheria</taxon>
        <taxon>Laurasiatheria</taxon>
        <taxon>Carnivora</taxon>
        <taxon>Caniformia</taxon>
        <taxon>Pinnipedia</taxon>
        <taxon>Otariidae</taxon>
        <taxon>Zalophus</taxon>
    </lineage>
</organism>
<name>A0A6P9F6V1_ZALCA</name>
<feature type="compositionally biased region" description="Polar residues" evidence="1">
    <location>
        <begin position="104"/>
        <end position="114"/>
    </location>
</feature>
<dbReference type="GeneID" id="118356880"/>
<dbReference type="AlphaFoldDB" id="A0A6P9F6V1"/>
<sequence length="261" mass="28579">MSPQRAVRPQGKRQRAGTPEPNCNQARFRRQALALQIGRDSEIRCGITLEQRRATGSANRPAPRIVFQLLDYTAFQYIIWNTKKPLKSVWCGQELVEEAKKGESSTPLGSATRSSPPPTTTQRVMRPVGDTEGIALGHACRDMQKTTTLPVPSAVWSPVRPGACHRWEHPQGKRRRKIGRLGKLGNNADPQTTTIGCSQAWFRAQDVMCQPAAIGLQAMIHGGSQQGVGRDNAPPGLDDAPSDVPVLRRAPDSTVMIVDVH</sequence>
<evidence type="ECO:0000313" key="2">
    <source>
        <dbReference type="Proteomes" id="UP000515165"/>
    </source>
</evidence>
<accession>A0A6P9F6V1</accession>
<gene>
    <name evidence="3" type="primary">LOC118356880</name>
</gene>
<evidence type="ECO:0000313" key="3">
    <source>
        <dbReference type="RefSeq" id="XP_035582840.1"/>
    </source>
</evidence>
<dbReference type="RefSeq" id="XP_035582840.1">
    <property type="nucleotide sequence ID" value="XM_035726947.1"/>
</dbReference>
<feature type="region of interest" description="Disordered" evidence="1">
    <location>
        <begin position="1"/>
        <end position="23"/>
    </location>
</feature>